<name>A0ABT0LFF8_9GAMM</name>
<feature type="domain" description="Tip attachment protein J HDII-ins2" evidence="1">
    <location>
        <begin position="356"/>
        <end position="455"/>
    </location>
</feature>
<dbReference type="NCBIfam" id="NF040662">
    <property type="entry name" value="attach_TipJ_rel"/>
    <property type="match status" value="1"/>
</dbReference>
<proteinExistence type="predicted"/>
<reference evidence="2 3" key="1">
    <citation type="submission" date="2022-01" db="EMBL/GenBank/DDBJ databases">
        <title>Whole genome-based taxonomy of the Shewanellaceae.</title>
        <authorList>
            <person name="Martin-Rodriguez A.J."/>
        </authorList>
    </citation>
    <scope>NUCLEOTIDE SEQUENCE [LARGE SCALE GENOMIC DNA]</scope>
    <source>
        <strain evidence="2 3">DSM 17177</strain>
    </source>
</reference>
<sequence>MTATILVYPNKLDLETYEHIETQSGQTLDHWLLNNVPAYYHCDAPLFSATINNKPLHLKDWPEYSIQDEDVLKLVVEAKGPEVWALAVIAVIAIAMSIYAMNQIPDTYNNTTPDGSTIYNVNAQGNKPRLMGVIPEIAGHHKVFPDYLNIPRRENIDNEQWLYLFVCVGVGYFELLDENIIIGDTPVSNYAGDIDYKIFGPGKDVTSHEAHLNVYTSAEVGGTAGTSGIELKGFPLSRGGDGYRWIFNNKTVYSMYFRDGDNGQFQLIAIEFPFPAGTRISIAGAELDDGYYRVTSVINQDVKSAELQKLNNNGDDDTTWTGFLNTENELSNALFQLIDAGGEGEGNGPFFACPVNEKTNKLWLDFSLSQGLGKLEDDGNFSTRTVKISIEYREEGTTDWAVVPYTFSDKTNDQLAETVPIILPKMMRPEVQVRRVSGTEDNTRIYDKVEWTGLKSELETVTSYADVTTIAIKIRGTNALASSAENKLSVIPTRILHNYSNGEWETPGPTTDIAPFFAYIIKDSGHTEAQIGLSELERLNSTWQSRNDTFSAVFDSDSTLFAALKRVLAVGFSKPTLDYGQIIPVRDEPRVAWEHMYQPDNILGKGLERSTNLITDDENDGVEVEYFSDQTWKSETIMCLLGDELGINPKKERAYGITNATKAWQFGMRQRRMMRYRRTQYSFKTEMDALNSRYLSYCALADDIPGYSQTGRLERAASTHYLTVDQPLEWGAGTHYFALRKSNGTLSGPYIVTAGLDEYSVSTDRPIDFTPLLDGSQEPPLFMFGTAERWCYPALITDISPQGTDKVSVKAVNYDIRVYEDDDNEPS</sequence>
<dbReference type="InterPro" id="IPR055385">
    <property type="entry name" value="GpJ_HDII-ins2"/>
</dbReference>
<evidence type="ECO:0000313" key="2">
    <source>
        <dbReference type="EMBL" id="MCL1126439.1"/>
    </source>
</evidence>
<dbReference type="Proteomes" id="UP001203423">
    <property type="component" value="Unassembled WGS sequence"/>
</dbReference>
<accession>A0ABT0LFF8</accession>
<protein>
    <recommendedName>
        <fullName evidence="1">Tip attachment protein J HDII-ins2 domain-containing protein</fullName>
    </recommendedName>
</protein>
<dbReference type="EMBL" id="JAKIKS010000088">
    <property type="protein sequence ID" value="MCL1126439.1"/>
    <property type="molecule type" value="Genomic_DNA"/>
</dbReference>
<comment type="caution">
    <text evidence="2">The sequence shown here is derived from an EMBL/GenBank/DDBJ whole genome shotgun (WGS) entry which is preliminary data.</text>
</comment>
<gene>
    <name evidence="2" type="ORF">L2764_18605</name>
</gene>
<evidence type="ECO:0000313" key="3">
    <source>
        <dbReference type="Proteomes" id="UP001203423"/>
    </source>
</evidence>
<organism evidence="2 3">
    <name type="scientific">Shewanella surugensis</name>
    <dbReference type="NCBI Taxonomy" id="212020"/>
    <lineage>
        <taxon>Bacteria</taxon>
        <taxon>Pseudomonadati</taxon>
        <taxon>Pseudomonadota</taxon>
        <taxon>Gammaproteobacteria</taxon>
        <taxon>Alteromonadales</taxon>
        <taxon>Shewanellaceae</taxon>
        <taxon>Shewanella</taxon>
    </lineage>
</organism>
<keyword evidence="3" id="KW-1185">Reference proteome</keyword>
<evidence type="ECO:0000259" key="1">
    <source>
        <dbReference type="Pfam" id="PF24801"/>
    </source>
</evidence>
<dbReference type="RefSeq" id="WP_248941828.1">
    <property type="nucleotide sequence ID" value="NZ_JAKIKS010000088.1"/>
</dbReference>
<dbReference type="Pfam" id="PF24801">
    <property type="entry name" value="FNIII-A_GpJ"/>
    <property type="match status" value="1"/>
</dbReference>